<name>A0AAV7CIB2_ENGPU</name>
<dbReference type="Proteomes" id="UP000824782">
    <property type="component" value="Unassembled WGS sequence"/>
</dbReference>
<gene>
    <name evidence="1" type="ORF">GDO81_008820</name>
</gene>
<sequence length="82" mass="8916">MDCMPKNRRCSLFKIPGTKPGLLRPLCKLGRKVAVPGCTVGRCTVYSQEGRGTIMQLAPAYDKCAGVSHRRPDCQILKVAPA</sequence>
<organism evidence="1 2">
    <name type="scientific">Engystomops pustulosus</name>
    <name type="common">Tungara frog</name>
    <name type="synonym">Physalaemus pustulosus</name>
    <dbReference type="NCBI Taxonomy" id="76066"/>
    <lineage>
        <taxon>Eukaryota</taxon>
        <taxon>Metazoa</taxon>
        <taxon>Chordata</taxon>
        <taxon>Craniata</taxon>
        <taxon>Vertebrata</taxon>
        <taxon>Euteleostomi</taxon>
        <taxon>Amphibia</taxon>
        <taxon>Batrachia</taxon>
        <taxon>Anura</taxon>
        <taxon>Neobatrachia</taxon>
        <taxon>Hyloidea</taxon>
        <taxon>Leptodactylidae</taxon>
        <taxon>Leiuperinae</taxon>
        <taxon>Engystomops</taxon>
    </lineage>
</organism>
<protein>
    <submittedName>
        <fullName evidence="1">Uncharacterized protein</fullName>
    </submittedName>
</protein>
<proteinExistence type="predicted"/>
<evidence type="ECO:0000313" key="1">
    <source>
        <dbReference type="EMBL" id="KAG8584406.1"/>
    </source>
</evidence>
<evidence type="ECO:0000313" key="2">
    <source>
        <dbReference type="Proteomes" id="UP000824782"/>
    </source>
</evidence>
<accession>A0AAV7CIB2</accession>
<reference evidence="1" key="1">
    <citation type="thesis" date="2020" institute="ProQuest LLC" country="789 East Eisenhower Parkway, Ann Arbor, MI, USA">
        <title>Comparative Genomics and Chromosome Evolution.</title>
        <authorList>
            <person name="Mudd A.B."/>
        </authorList>
    </citation>
    <scope>NUCLEOTIDE SEQUENCE</scope>
    <source>
        <strain evidence="1">237g6f4</strain>
        <tissue evidence="1">Blood</tissue>
    </source>
</reference>
<dbReference type="AlphaFoldDB" id="A0AAV7CIB2"/>
<comment type="caution">
    <text evidence="1">The sequence shown here is derived from an EMBL/GenBank/DDBJ whole genome shotgun (WGS) entry which is preliminary data.</text>
</comment>
<keyword evidence="2" id="KW-1185">Reference proteome</keyword>
<dbReference type="EMBL" id="WNYA01000003">
    <property type="protein sequence ID" value="KAG8584406.1"/>
    <property type="molecule type" value="Genomic_DNA"/>
</dbReference>